<dbReference type="SUPFAM" id="SSF51735">
    <property type="entry name" value="NAD(P)-binding Rossmann-fold domains"/>
    <property type="match status" value="1"/>
</dbReference>
<evidence type="ECO:0000256" key="1">
    <source>
        <dbReference type="ARBA" id="ARBA00006642"/>
    </source>
</evidence>
<evidence type="ECO:0000256" key="3">
    <source>
        <dbReference type="ARBA" id="ARBA00022605"/>
    </source>
</evidence>
<dbReference type="NCBIfam" id="TIGR00036">
    <property type="entry name" value="dapB"/>
    <property type="match status" value="1"/>
</dbReference>
<dbReference type="HAMAP" id="MF_00102">
    <property type="entry name" value="DapB"/>
    <property type="match status" value="1"/>
</dbReference>
<feature type="binding site" evidence="13">
    <location>
        <begin position="10"/>
        <end position="15"/>
    </location>
    <ligand>
        <name>NAD(+)</name>
        <dbReference type="ChEBI" id="CHEBI:57540"/>
    </ligand>
</feature>
<dbReference type="PIRSF" id="PIRSF000161">
    <property type="entry name" value="DHPR"/>
    <property type="match status" value="1"/>
</dbReference>
<keyword evidence="7 13" id="KW-0520">NAD</keyword>
<dbReference type="GO" id="GO:0005829">
    <property type="term" value="C:cytosol"/>
    <property type="evidence" value="ECO:0007669"/>
    <property type="project" value="TreeGrafter"/>
</dbReference>
<feature type="binding site" evidence="13">
    <location>
        <position position="151"/>
    </location>
    <ligand>
        <name>(S)-2,3,4,5-tetrahydrodipicolinate</name>
        <dbReference type="ChEBI" id="CHEBI:16845"/>
    </ligand>
</feature>
<dbReference type="UniPathway" id="UPA00034">
    <property type="reaction ID" value="UER00018"/>
</dbReference>
<evidence type="ECO:0000256" key="12">
    <source>
        <dbReference type="ARBA" id="ARBA00049396"/>
    </source>
</evidence>
<comment type="subcellular location">
    <subcellularLocation>
        <location evidence="13">Cytoplasm</location>
    </subcellularLocation>
</comment>
<dbReference type="CDD" id="cd02274">
    <property type="entry name" value="DHDPR_N"/>
    <property type="match status" value="1"/>
</dbReference>
<dbReference type="Proteomes" id="UP000198771">
    <property type="component" value="Unassembled WGS sequence"/>
</dbReference>
<evidence type="ECO:0000256" key="4">
    <source>
        <dbReference type="ARBA" id="ARBA00022857"/>
    </source>
</evidence>
<evidence type="ECO:0000259" key="15">
    <source>
        <dbReference type="Pfam" id="PF05173"/>
    </source>
</evidence>
<dbReference type="SUPFAM" id="SSF55347">
    <property type="entry name" value="Glyceraldehyde-3-phosphate dehydrogenase-like, C-terminal domain"/>
    <property type="match status" value="1"/>
</dbReference>
<organism evidence="16 17">
    <name type="scientific">Desulfonatronum thiosulfatophilum</name>
    <dbReference type="NCBI Taxonomy" id="617002"/>
    <lineage>
        <taxon>Bacteria</taxon>
        <taxon>Pseudomonadati</taxon>
        <taxon>Thermodesulfobacteriota</taxon>
        <taxon>Desulfovibrionia</taxon>
        <taxon>Desulfovibrionales</taxon>
        <taxon>Desulfonatronaceae</taxon>
        <taxon>Desulfonatronum</taxon>
    </lineage>
</organism>
<feature type="binding site" evidence="13">
    <location>
        <begin position="160"/>
        <end position="161"/>
    </location>
    <ligand>
        <name>(S)-2,3,4,5-tetrahydrodipicolinate</name>
        <dbReference type="ChEBI" id="CHEBI:16845"/>
    </ligand>
</feature>
<comment type="subunit">
    <text evidence="13">Homotetramer.</text>
</comment>
<comment type="similarity">
    <text evidence="1 13">Belongs to the DapB family.</text>
</comment>
<feature type="binding site" evidence="13">
    <location>
        <begin position="117"/>
        <end position="120"/>
    </location>
    <ligand>
        <name>NAD(+)</name>
        <dbReference type="ChEBI" id="CHEBI:57540"/>
    </ligand>
</feature>
<feature type="active site" description="Proton donor" evidence="13">
    <location>
        <position position="154"/>
    </location>
</feature>
<dbReference type="PANTHER" id="PTHR20836:SF0">
    <property type="entry name" value="4-HYDROXY-TETRAHYDRODIPICOLINATE REDUCTASE 1, CHLOROPLASTIC-RELATED"/>
    <property type="match status" value="1"/>
</dbReference>
<dbReference type="GO" id="GO:0019877">
    <property type="term" value="P:diaminopimelate biosynthetic process"/>
    <property type="evidence" value="ECO:0007669"/>
    <property type="project" value="UniProtKB-UniRule"/>
</dbReference>
<keyword evidence="17" id="KW-1185">Reference proteome</keyword>
<comment type="function">
    <text evidence="13">Catalyzes the conversion of 4-hydroxy-tetrahydrodipicolinate (HTPA) to tetrahydrodipicolinate.</text>
</comment>
<evidence type="ECO:0000313" key="17">
    <source>
        <dbReference type="Proteomes" id="UP000198771"/>
    </source>
</evidence>
<dbReference type="GO" id="GO:0050661">
    <property type="term" value="F:NADP binding"/>
    <property type="evidence" value="ECO:0007669"/>
    <property type="project" value="UniProtKB-UniRule"/>
</dbReference>
<protein>
    <recommendedName>
        <fullName evidence="10 13">4-hydroxy-tetrahydrodipicolinate reductase</fullName>
        <shortName evidence="13">HTPA reductase</shortName>
        <ecNumber evidence="10 13">1.17.1.8</ecNumber>
    </recommendedName>
</protein>
<dbReference type="GO" id="GO:0009089">
    <property type="term" value="P:lysine biosynthetic process via diaminopimelate"/>
    <property type="evidence" value="ECO:0007669"/>
    <property type="project" value="UniProtKB-UniRule"/>
</dbReference>
<dbReference type="InterPro" id="IPR023940">
    <property type="entry name" value="DHDPR_bac"/>
</dbReference>
<proteinExistence type="inferred from homology"/>
<comment type="catalytic activity">
    <reaction evidence="11 13">
        <text>(S)-2,3,4,5-tetrahydrodipicolinate + NADP(+) + H2O = (2S,4S)-4-hydroxy-2,3,4,5-tetrahydrodipicolinate + NADPH + H(+)</text>
        <dbReference type="Rhea" id="RHEA:35331"/>
        <dbReference type="ChEBI" id="CHEBI:15377"/>
        <dbReference type="ChEBI" id="CHEBI:15378"/>
        <dbReference type="ChEBI" id="CHEBI:16845"/>
        <dbReference type="ChEBI" id="CHEBI:57783"/>
        <dbReference type="ChEBI" id="CHEBI:58349"/>
        <dbReference type="ChEBI" id="CHEBI:67139"/>
        <dbReference type="EC" id="1.17.1.8"/>
    </reaction>
</comment>
<dbReference type="Pfam" id="PF05173">
    <property type="entry name" value="DapB_C"/>
    <property type="match status" value="1"/>
</dbReference>
<dbReference type="InterPro" id="IPR022663">
    <property type="entry name" value="DapB_C"/>
</dbReference>
<dbReference type="AlphaFoldDB" id="A0A1G5ZZU6"/>
<dbReference type="Gene3D" id="3.30.360.10">
    <property type="entry name" value="Dihydrodipicolinate Reductase, domain 2"/>
    <property type="match status" value="1"/>
</dbReference>
<keyword evidence="5 13" id="KW-0220">Diaminopimelate biosynthesis</keyword>
<feature type="active site" description="Proton donor/acceptor" evidence="13">
    <location>
        <position position="150"/>
    </location>
</feature>
<dbReference type="EC" id="1.17.1.8" evidence="10 13"/>
<dbReference type="GO" id="GO:0008839">
    <property type="term" value="F:4-hydroxy-tetrahydrodipicolinate reductase"/>
    <property type="evidence" value="ECO:0007669"/>
    <property type="project" value="UniProtKB-UniRule"/>
</dbReference>
<dbReference type="GO" id="GO:0016726">
    <property type="term" value="F:oxidoreductase activity, acting on CH or CH2 groups, NAD or NADP as acceptor"/>
    <property type="evidence" value="ECO:0007669"/>
    <property type="project" value="UniProtKB-UniRule"/>
</dbReference>
<keyword evidence="3 13" id="KW-0028">Amino-acid biosynthesis</keyword>
<accession>A0A1G5ZZU6</accession>
<evidence type="ECO:0000256" key="6">
    <source>
        <dbReference type="ARBA" id="ARBA00023002"/>
    </source>
</evidence>
<dbReference type="Pfam" id="PF01113">
    <property type="entry name" value="DapB_N"/>
    <property type="match status" value="1"/>
</dbReference>
<gene>
    <name evidence="13" type="primary">dapB</name>
    <name evidence="16" type="ORF">SAMN05660653_00007</name>
</gene>
<feature type="binding site" evidence="13">
    <location>
        <position position="37"/>
    </location>
    <ligand>
        <name>NADP(+)</name>
        <dbReference type="ChEBI" id="CHEBI:58349"/>
    </ligand>
</feature>
<dbReference type="InterPro" id="IPR036291">
    <property type="entry name" value="NAD(P)-bd_dom_sf"/>
</dbReference>
<dbReference type="FunFam" id="3.30.360.10:FF:000004">
    <property type="entry name" value="4-hydroxy-tetrahydrodipicolinate reductase"/>
    <property type="match status" value="1"/>
</dbReference>
<evidence type="ECO:0000256" key="5">
    <source>
        <dbReference type="ARBA" id="ARBA00022915"/>
    </source>
</evidence>
<feature type="domain" description="Dihydrodipicolinate reductase N-terminal" evidence="14">
    <location>
        <begin position="5"/>
        <end position="120"/>
    </location>
</feature>
<comment type="catalytic activity">
    <reaction evidence="12 13">
        <text>(S)-2,3,4,5-tetrahydrodipicolinate + NAD(+) + H2O = (2S,4S)-4-hydroxy-2,3,4,5-tetrahydrodipicolinate + NADH + H(+)</text>
        <dbReference type="Rhea" id="RHEA:35323"/>
        <dbReference type="ChEBI" id="CHEBI:15377"/>
        <dbReference type="ChEBI" id="CHEBI:15378"/>
        <dbReference type="ChEBI" id="CHEBI:16845"/>
        <dbReference type="ChEBI" id="CHEBI:57540"/>
        <dbReference type="ChEBI" id="CHEBI:57945"/>
        <dbReference type="ChEBI" id="CHEBI:67139"/>
        <dbReference type="EC" id="1.17.1.8"/>
    </reaction>
</comment>
<feature type="binding site" evidence="13">
    <location>
        <position position="36"/>
    </location>
    <ligand>
        <name>NAD(+)</name>
        <dbReference type="ChEBI" id="CHEBI:57540"/>
    </ligand>
</feature>
<evidence type="ECO:0000259" key="14">
    <source>
        <dbReference type="Pfam" id="PF01113"/>
    </source>
</evidence>
<dbReference type="RefSeq" id="WP_092115964.1">
    <property type="nucleotide sequence ID" value="NZ_FMXO01000001.1"/>
</dbReference>
<evidence type="ECO:0000313" key="16">
    <source>
        <dbReference type="EMBL" id="SDB01728.1"/>
    </source>
</evidence>
<dbReference type="EMBL" id="FMXO01000001">
    <property type="protein sequence ID" value="SDB01728.1"/>
    <property type="molecule type" value="Genomic_DNA"/>
</dbReference>
<evidence type="ECO:0000256" key="13">
    <source>
        <dbReference type="HAMAP-Rule" id="MF_00102"/>
    </source>
</evidence>
<comment type="caution">
    <text evidence="13">Was originally thought to be a dihydrodipicolinate reductase (DHDPR), catalyzing the conversion of dihydrodipicolinate to tetrahydrodipicolinate. However, it was shown in E.coli that the substrate of the enzymatic reaction is not dihydrodipicolinate (DHDP) but in fact (2S,4S)-4-hydroxy-2,3,4,5-tetrahydrodipicolinic acid (HTPA), the product released by the DapA-catalyzed reaction.</text>
</comment>
<sequence>MNACSVVIMGANGRMGGTLARLAQADPEMTLAGVVERQGHDQGLADFGCVHGTSLEQVLGELSDAVVIDFTAPEASVATAKIVAKAGHRAVIGTTGMTREQTEDLREAAKAAPILWAPNMSVGINVLLQLLPQLVNLLGPAYDLEMMEIHHKAKKDAPSGTAVKLAQCLAEAKGWDYDSVKNCCREGIIGARPSEEIGVQTLRGGDVVGDHTVFFFGPGERIEITHRAHSRENFARGALRAAKWLAGQTPGKLYAFTDLLES</sequence>
<dbReference type="STRING" id="617002.SAMN05660653_00007"/>
<comment type="pathway">
    <text evidence="9 13">Amino-acid biosynthesis; L-lysine biosynthesis via DAP pathway; (S)-tetrahydrodipicolinate from L-aspartate: step 4/4.</text>
</comment>
<evidence type="ECO:0000256" key="10">
    <source>
        <dbReference type="ARBA" id="ARBA00038983"/>
    </source>
</evidence>
<evidence type="ECO:0000256" key="11">
    <source>
        <dbReference type="ARBA" id="ARBA00049080"/>
    </source>
</evidence>
<keyword evidence="4 13" id="KW-0521">NADP</keyword>
<evidence type="ECO:0000256" key="8">
    <source>
        <dbReference type="ARBA" id="ARBA00023154"/>
    </source>
</evidence>
<feature type="domain" description="Dihydrodipicolinate reductase C-terminal" evidence="15">
    <location>
        <begin position="123"/>
        <end position="260"/>
    </location>
</feature>
<dbReference type="Gene3D" id="3.40.50.720">
    <property type="entry name" value="NAD(P)-binding Rossmann-like Domain"/>
    <property type="match status" value="1"/>
</dbReference>
<feature type="binding site" evidence="13">
    <location>
        <begin position="93"/>
        <end position="95"/>
    </location>
    <ligand>
        <name>NAD(+)</name>
        <dbReference type="ChEBI" id="CHEBI:57540"/>
    </ligand>
</feature>
<keyword evidence="8 13" id="KW-0457">Lysine biosynthesis</keyword>
<keyword evidence="6 13" id="KW-0560">Oxidoreductase</keyword>
<evidence type="ECO:0000256" key="9">
    <source>
        <dbReference type="ARBA" id="ARBA00037922"/>
    </source>
</evidence>
<dbReference type="PANTHER" id="PTHR20836">
    <property type="entry name" value="DIHYDRODIPICOLINATE REDUCTASE"/>
    <property type="match status" value="1"/>
</dbReference>
<evidence type="ECO:0000256" key="7">
    <source>
        <dbReference type="ARBA" id="ARBA00023027"/>
    </source>
</evidence>
<reference evidence="16 17" key="1">
    <citation type="submission" date="2016-10" db="EMBL/GenBank/DDBJ databases">
        <authorList>
            <person name="de Groot N.N."/>
        </authorList>
    </citation>
    <scope>NUCLEOTIDE SEQUENCE [LARGE SCALE GENOMIC DNA]</scope>
    <source>
        <strain evidence="16 17">ASO4-2</strain>
    </source>
</reference>
<keyword evidence="2 13" id="KW-0963">Cytoplasm</keyword>
<name>A0A1G5ZZU6_9BACT</name>
<dbReference type="GO" id="GO:0051287">
    <property type="term" value="F:NAD binding"/>
    <property type="evidence" value="ECO:0007669"/>
    <property type="project" value="UniProtKB-UniRule"/>
</dbReference>
<dbReference type="OrthoDB" id="9790352at2"/>
<evidence type="ECO:0000256" key="2">
    <source>
        <dbReference type="ARBA" id="ARBA00022490"/>
    </source>
</evidence>
<dbReference type="InterPro" id="IPR000846">
    <property type="entry name" value="DapB_N"/>
</dbReference>